<dbReference type="RefSeq" id="WP_232646614.1">
    <property type="nucleotide sequence ID" value="NZ_JAJSBI010000001.1"/>
</dbReference>
<sequence>MGPHRSKPRPRQRGDSGEWPVSCGEVGPGPPAGPAAGTPFLTAVGQEFPHPSSISGDHVPRQASADTPFQQVVHEDHLRKVAGIPAWLLTVGGTFALAVTAVTVFAVRRSRRPVSPPPPVHAPPPIS</sequence>
<gene>
    <name evidence="3" type="ORF">LJ657_03125</name>
</gene>
<name>A0A9Q3VJX1_9ACTN</name>
<dbReference type="EMBL" id="JAJSBI010000001">
    <property type="protein sequence ID" value="MCD9872678.1"/>
    <property type="molecule type" value="Genomic_DNA"/>
</dbReference>
<evidence type="ECO:0000256" key="2">
    <source>
        <dbReference type="SAM" id="Phobius"/>
    </source>
</evidence>
<keyword evidence="2" id="KW-0812">Transmembrane</keyword>
<evidence type="ECO:0000256" key="1">
    <source>
        <dbReference type="SAM" id="MobiDB-lite"/>
    </source>
</evidence>
<keyword evidence="2" id="KW-0472">Membrane</keyword>
<feature type="region of interest" description="Disordered" evidence="1">
    <location>
        <begin position="1"/>
        <end position="68"/>
    </location>
</feature>
<evidence type="ECO:0000313" key="4">
    <source>
        <dbReference type="Proteomes" id="UP001108029"/>
    </source>
</evidence>
<proteinExistence type="predicted"/>
<comment type="caution">
    <text evidence="3">The sequence shown here is derived from an EMBL/GenBank/DDBJ whole genome shotgun (WGS) entry which is preliminary data.</text>
</comment>
<dbReference type="AlphaFoldDB" id="A0A9Q3VJX1"/>
<dbReference type="Proteomes" id="UP001108029">
    <property type="component" value="Unassembled WGS sequence"/>
</dbReference>
<feature type="transmembrane region" description="Helical" evidence="2">
    <location>
        <begin position="84"/>
        <end position="107"/>
    </location>
</feature>
<organism evidence="3 4">
    <name type="scientific">Streptomyces guryensis</name>
    <dbReference type="NCBI Taxonomy" id="2886947"/>
    <lineage>
        <taxon>Bacteria</taxon>
        <taxon>Bacillati</taxon>
        <taxon>Actinomycetota</taxon>
        <taxon>Actinomycetes</taxon>
        <taxon>Kitasatosporales</taxon>
        <taxon>Streptomycetaceae</taxon>
        <taxon>Streptomyces</taxon>
    </lineage>
</organism>
<evidence type="ECO:0000313" key="3">
    <source>
        <dbReference type="EMBL" id="MCD9872678.1"/>
    </source>
</evidence>
<accession>A0A9Q3VJX1</accession>
<keyword evidence="2" id="KW-1133">Transmembrane helix</keyword>
<protein>
    <submittedName>
        <fullName evidence="3">Uncharacterized protein</fullName>
    </submittedName>
</protein>
<keyword evidence="4" id="KW-1185">Reference proteome</keyword>
<feature type="compositionally biased region" description="Basic residues" evidence="1">
    <location>
        <begin position="1"/>
        <end position="11"/>
    </location>
</feature>
<reference evidence="3" key="1">
    <citation type="submission" date="2021-12" db="EMBL/GenBank/DDBJ databases">
        <authorList>
            <person name="Lee J.-H."/>
            <person name="Kim S.-B."/>
        </authorList>
    </citation>
    <scope>NUCLEOTIDE SEQUENCE</scope>
    <source>
        <strain evidence="3">NR30</strain>
    </source>
</reference>